<dbReference type="Proteomes" id="UP001328107">
    <property type="component" value="Unassembled WGS sequence"/>
</dbReference>
<sequence>MRAVLLFLLMGVAYGTHVNFNNRCNQKLHVNRTENGQGPTQQAYLSSGQVAGKHDYKMQFILKDGWNGRTLAEFSFNSSNGVDFYDPTLGVGYDTPMQISTDLPSSST</sequence>
<dbReference type="AlphaFoldDB" id="A0AAN4Z9I8"/>
<evidence type="ECO:0000313" key="2">
    <source>
        <dbReference type="EMBL" id="GMR33792.1"/>
    </source>
</evidence>
<dbReference type="PANTHER" id="PTHR31013:SF2">
    <property type="entry name" value="THAUMATIN-LIKE PROTEIN"/>
    <property type="match status" value="1"/>
</dbReference>
<reference evidence="3" key="1">
    <citation type="submission" date="2022-10" db="EMBL/GenBank/DDBJ databases">
        <title>Genome assembly of Pristionchus species.</title>
        <authorList>
            <person name="Yoshida K."/>
            <person name="Sommer R.J."/>
        </authorList>
    </citation>
    <scope>NUCLEOTIDE SEQUENCE [LARGE SCALE GENOMIC DNA]</scope>
    <source>
        <strain evidence="3">RS5460</strain>
    </source>
</reference>
<name>A0AAN4Z9I8_9BILA</name>
<keyword evidence="1" id="KW-0732">Signal</keyword>
<evidence type="ECO:0000313" key="3">
    <source>
        <dbReference type="Proteomes" id="UP001328107"/>
    </source>
</evidence>
<evidence type="ECO:0000256" key="1">
    <source>
        <dbReference type="SAM" id="SignalP"/>
    </source>
</evidence>
<accession>A0AAN4Z9I8</accession>
<dbReference type="PANTHER" id="PTHR31013">
    <property type="entry name" value="THAUMATIN FAMILY PROTEIN-RELATED"/>
    <property type="match status" value="1"/>
</dbReference>
<comment type="caution">
    <text evidence="2">The sequence shown here is derived from an EMBL/GenBank/DDBJ whole genome shotgun (WGS) entry which is preliminary data.</text>
</comment>
<dbReference type="InterPro" id="IPR037176">
    <property type="entry name" value="Osmotin/thaumatin-like_sf"/>
</dbReference>
<feature type="chain" id="PRO_5042839331" evidence="1">
    <location>
        <begin position="16"/>
        <end position="108"/>
    </location>
</feature>
<gene>
    <name evidence="2" type="ORF">PMAYCL1PPCAC_03987</name>
</gene>
<proteinExistence type="predicted"/>
<organism evidence="2 3">
    <name type="scientific">Pristionchus mayeri</name>
    <dbReference type="NCBI Taxonomy" id="1317129"/>
    <lineage>
        <taxon>Eukaryota</taxon>
        <taxon>Metazoa</taxon>
        <taxon>Ecdysozoa</taxon>
        <taxon>Nematoda</taxon>
        <taxon>Chromadorea</taxon>
        <taxon>Rhabditida</taxon>
        <taxon>Rhabditina</taxon>
        <taxon>Diplogasteromorpha</taxon>
        <taxon>Diplogasteroidea</taxon>
        <taxon>Neodiplogasteridae</taxon>
        <taxon>Pristionchus</taxon>
    </lineage>
</organism>
<protein>
    <submittedName>
        <fullName evidence="2">Uncharacterized protein</fullName>
    </submittedName>
</protein>
<feature type="signal peptide" evidence="1">
    <location>
        <begin position="1"/>
        <end position="15"/>
    </location>
</feature>
<keyword evidence="3" id="KW-1185">Reference proteome</keyword>
<dbReference type="Gene3D" id="2.60.110.10">
    <property type="entry name" value="Thaumatin"/>
    <property type="match status" value="1"/>
</dbReference>
<dbReference type="EMBL" id="BTRK01000001">
    <property type="protein sequence ID" value="GMR33792.1"/>
    <property type="molecule type" value="Genomic_DNA"/>
</dbReference>
<dbReference type="SUPFAM" id="SSF49870">
    <property type="entry name" value="Osmotin, thaumatin-like protein"/>
    <property type="match status" value="1"/>
</dbReference>